<dbReference type="SUPFAM" id="SSF52540">
    <property type="entry name" value="P-loop containing nucleoside triphosphate hydrolases"/>
    <property type="match status" value="1"/>
</dbReference>
<comment type="subcellular location">
    <subcellularLocation>
        <location evidence="1">Cell membrane</location>
        <topology evidence="1">Peripheral membrane protein</topology>
    </subcellularLocation>
</comment>
<comment type="caution">
    <text evidence="10">The sequence shown here is derived from an EMBL/GenBank/DDBJ whole genome shotgun (WGS) entry which is preliminary data.</text>
</comment>
<keyword evidence="11" id="KW-1185">Reference proteome</keyword>
<dbReference type="InterPro" id="IPR017871">
    <property type="entry name" value="ABC_transporter-like_CS"/>
</dbReference>
<evidence type="ECO:0000259" key="9">
    <source>
        <dbReference type="PROSITE" id="PS50893"/>
    </source>
</evidence>
<evidence type="ECO:0000256" key="5">
    <source>
        <dbReference type="ARBA" id="ARBA00022741"/>
    </source>
</evidence>
<dbReference type="PANTHER" id="PTHR43297:SF2">
    <property type="entry name" value="DIPEPTIDE TRANSPORT ATP-BINDING PROTEIN DPPD"/>
    <property type="match status" value="1"/>
</dbReference>
<organism evidence="10 11">
    <name type="scientific">Furfurilactobacillus curtus</name>
    <dbReference type="NCBI Taxonomy" id="1746200"/>
    <lineage>
        <taxon>Bacteria</taxon>
        <taxon>Bacillati</taxon>
        <taxon>Bacillota</taxon>
        <taxon>Bacilli</taxon>
        <taxon>Lactobacillales</taxon>
        <taxon>Lactobacillaceae</taxon>
        <taxon>Furfurilactobacillus</taxon>
    </lineage>
</organism>
<keyword evidence="3" id="KW-0813">Transport</keyword>
<keyword evidence="6 10" id="KW-0067">ATP-binding</keyword>
<evidence type="ECO:0000256" key="7">
    <source>
        <dbReference type="ARBA" id="ARBA00023136"/>
    </source>
</evidence>
<keyword evidence="5" id="KW-0547">Nucleotide-binding</keyword>
<evidence type="ECO:0000256" key="3">
    <source>
        <dbReference type="ARBA" id="ARBA00022448"/>
    </source>
</evidence>
<dbReference type="Proteomes" id="UP001628078">
    <property type="component" value="Unassembled WGS sequence"/>
</dbReference>
<dbReference type="PROSITE" id="PS00211">
    <property type="entry name" value="ABC_TRANSPORTER_1"/>
    <property type="match status" value="1"/>
</dbReference>
<protein>
    <submittedName>
        <fullName evidence="10">Peptide ABC transporter ATP-binding protein</fullName>
    </submittedName>
</protein>
<dbReference type="CDD" id="cd03257">
    <property type="entry name" value="ABC_NikE_OppD_transporters"/>
    <property type="match status" value="1"/>
</dbReference>
<dbReference type="Pfam" id="PF08352">
    <property type="entry name" value="oligo_HPY"/>
    <property type="match status" value="1"/>
</dbReference>
<dbReference type="Pfam" id="PF00005">
    <property type="entry name" value="ABC_tran"/>
    <property type="match status" value="1"/>
</dbReference>
<dbReference type="GO" id="GO:0005524">
    <property type="term" value="F:ATP binding"/>
    <property type="evidence" value="ECO:0007669"/>
    <property type="project" value="UniProtKB-KW"/>
</dbReference>
<accession>A0ABQ5JMI7</accession>
<evidence type="ECO:0000256" key="8">
    <source>
        <dbReference type="SAM" id="MobiDB-lite"/>
    </source>
</evidence>
<feature type="region of interest" description="Disordered" evidence="8">
    <location>
        <begin position="353"/>
        <end position="377"/>
    </location>
</feature>
<keyword evidence="4" id="KW-1003">Cell membrane</keyword>
<dbReference type="Gene3D" id="3.40.50.300">
    <property type="entry name" value="P-loop containing nucleotide triphosphate hydrolases"/>
    <property type="match status" value="1"/>
</dbReference>
<feature type="domain" description="ABC transporter" evidence="9">
    <location>
        <begin position="16"/>
        <end position="264"/>
    </location>
</feature>
<reference evidence="10 11" key="1">
    <citation type="submission" date="2022-03" db="EMBL/GenBank/DDBJ databases">
        <title>Draft genome sequence of Furfurilactobacillus curtus JCM 31185.</title>
        <authorList>
            <person name="Suzuki S."/>
            <person name="Endo A."/>
            <person name="Kajikawa A."/>
        </authorList>
    </citation>
    <scope>NUCLEOTIDE SEQUENCE [LARGE SCALE GENOMIC DNA]</scope>
    <source>
        <strain evidence="10 11">JCM 31185</strain>
    </source>
</reference>
<dbReference type="InterPro" id="IPR003593">
    <property type="entry name" value="AAA+_ATPase"/>
</dbReference>
<dbReference type="PROSITE" id="PS50893">
    <property type="entry name" value="ABC_TRANSPORTER_2"/>
    <property type="match status" value="1"/>
</dbReference>
<proteinExistence type="inferred from homology"/>
<evidence type="ECO:0000313" key="10">
    <source>
        <dbReference type="EMBL" id="GKT05717.1"/>
    </source>
</evidence>
<dbReference type="PANTHER" id="PTHR43297">
    <property type="entry name" value="OLIGOPEPTIDE TRANSPORT ATP-BINDING PROTEIN APPD"/>
    <property type="match status" value="1"/>
</dbReference>
<evidence type="ECO:0000256" key="1">
    <source>
        <dbReference type="ARBA" id="ARBA00004202"/>
    </source>
</evidence>
<dbReference type="InterPro" id="IPR013563">
    <property type="entry name" value="Oligopep_ABC_C"/>
</dbReference>
<dbReference type="InterPro" id="IPR027417">
    <property type="entry name" value="P-loop_NTPase"/>
</dbReference>
<keyword evidence="7" id="KW-0472">Membrane</keyword>
<dbReference type="InterPro" id="IPR003439">
    <property type="entry name" value="ABC_transporter-like_ATP-bd"/>
</dbReference>
<evidence type="ECO:0000313" key="11">
    <source>
        <dbReference type="Proteomes" id="UP001628078"/>
    </source>
</evidence>
<evidence type="ECO:0000256" key="2">
    <source>
        <dbReference type="ARBA" id="ARBA00005417"/>
    </source>
</evidence>
<dbReference type="InterPro" id="IPR050388">
    <property type="entry name" value="ABC_Ni/Peptide_Import"/>
</dbReference>
<evidence type="ECO:0000256" key="6">
    <source>
        <dbReference type="ARBA" id="ARBA00022840"/>
    </source>
</evidence>
<dbReference type="SMART" id="SM00382">
    <property type="entry name" value="AAA"/>
    <property type="match status" value="1"/>
</dbReference>
<name>A0ABQ5JMI7_9LACO</name>
<gene>
    <name evidence="10" type="primary">oppD</name>
    <name evidence="10" type="ORF">JCM31185_10050</name>
</gene>
<evidence type="ECO:0000256" key="4">
    <source>
        <dbReference type="ARBA" id="ARBA00022475"/>
    </source>
</evidence>
<dbReference type="EMBL" id="BQXO01000002">
    <property type="protein sequence ID" value="GKT05717.1"/>
    <property type="molecule type" value="Genomic_DNA"/>
</dbReference>
<comment type="similarity">
    <text evidence="2">Belongs to the ABC transporter superfamily.</text>
</comment>
<sequence length="377" mass="41775">MTLIVESTENENLIEVNHLRINFNTYAGKVKAIRDVSFHLKKGETLAIVGESGSGKSVTTRALMGLNADNAEIAGGEILFHGQDVLKKSEQEMQQIRGKDIAMIFQDPMTSLDPTMKIGRQIAEPLRVHNHVSREKAMEQALEMLKLVGITDAEHRINDYPHQFSGGMRQRIVIAIALICYPEVLIADEPTTALDVTIQAQILKLMKELQEKIETSIIFITHDLGVVAGMADRIAVMYAGKIVEYGTVDEIFYNPQHPYTWGLLNSMPTLDTRSGDLSAIPGTPPDLLDPPKGDAFAARNPYALKIDAEQEPPFFKVSETHYAATWLLDPRSPQVVPPVAIAKRQDQWAKMHNADGELIRPEAPLPTPAAPSDDDRE</sequence>
<dbReference type="NCBIfam" id="TIGR01727">
    <property type="entry name" value="oligo_HPY"/>
    <property type="match status" value="1"/>
</dbReference>